<dbReference type="InterPro" id="IPR003594">
    <property type="entry name" value="HATPase_dom"/>
</dbReference>
<keyword evidence="3" id="KW-0597">Phosphoprotein</keyword>
<organism evidence="10 11">
    <name type="scientific">Spirosoma fluviale</name>
    <dbReference type="NCBI Taxonomy" id="1597977"/>
    <lineage>
        <taxon>Bacteria</taxon>
        <taxon>Pseudomonadati</taxon>
        <taxon>Bacteroidota</taxon>
        <taxon>Cytophagia</taxon>
        <taxon>Cytophagales</taxon>
        <taxon>Cytophagaceae</taxon>
        <taxon>Spirosoma</taxon>
    </lineage>
</organism>
<evidence type="ECO:0000256" key="1">
    <source>
        <dbReference type="ARBA" id="ARBA00000085"/>
    </source>
</evidence>
<dbReference type="Pfam" id="PF02518">
    <property type="entry name" value="HATPase_c"/>
    <property type="match status" value="1"/>
</dbReference>
<evidence type="ECO:0000313" key="11">
    <source>
        <dbReference type="Proteomes" id="UP000219452"/>
    </source>
</evidence>
<dbReference type="AlphaFoldDB" id="A0A286GBL9"/>
<dbReference type="OrthoDB" id="9811889at2"/>
<dbReference type="InterPro" id="IPR036890">
    <property type="entry name" value="HATPase_C_sf"/>
</dbReference>
<keyword evidence="5 8" id="KW-0812">Transmembrane</keyword>
<protein>
    <recommendedName>
        <fullName evidence="2">histidine kinase</fullName>
        <ecNumber evidence="2">2.7.13.3</ecNumber>
    </recommendedName>
</protein>
<dbReference type="PANTHER" id="PTHR45436:SF5">
    <property type="entry name" value="SENSOR HISTIDINE KINASE TRCS"/>
    <property type="match status" value="1"/>
</dbReference>
<name>A0A286GBL9_9BACT</name>
<evidence type="ECO:0000256" key="6">
    <source>
        <dbReference type="ARBA" id="ARBA00022777"/>
    </source>
</evidence>
<evidence type="ECO:0000256" key="8">
    <source>
        <dbReference type="SAM" id="Phobius"/>
    </source>
</evidence>
<dbReference type="SMART" id="SM00388">
    <property type="entry name" value="HisKA"/>
    <property type="match status" value="1"/>
</dbReference>
<keyword evidence="11" id="KW-1185">Reference proteome</keyword>
<evidence type="ECO:0000256" key="7">
    <source>
        <dbReference type="ARBA" id="ARBA00022989"/>
    </source>
</evidence>
<keyword evidence="4" id="KW-0808">Transferase</keyword>
<comment type="catalytic activity">
    <reaction evidence="1">
        <text>ATP + protein L-histidine = ADP + protein N-phospho-L-histidine.</text>
        <dbReference type="EC" id="2.7.13.3"/>
    </reaction>
</comment>
<dbReference type="EMBL" id="OCNH01000003">
    <property type="protein sequence ID" value="SOD92901.1"/>
    <property type="molecule type" value="Genomic_DNA"/>
</dbReference>
<evidence type="ECO:0000256" key="2">
    <source>
        <dbReference type="ARBA" id="ARBA00012438"/>
    </source>
</evidence>
<dbReference type="GO" id="GO:0000155">
    <property type="term" value="F:phosphorelay sensor kinase activity"/>
    <property type="evidence" value="ECO:0007669"/>
    <property type="project" value="InterPro"/>
</dbReference>
<dbReference type="CDD" id="cd00082">
    <property type="entry name" value="HisKA"/>
    <property type="match status" value="1"/>
</dbReference>
<dbReference type="SUPFAM" id="SSF55874">
    <property type="entry name" value="ATPase domain of HSP90 chaperone/DNA topoisomerase II/histidine kinase"/>
    <property type="match status" value="1"/>
</dbReference>
<feature type="transmembrane region" description="Helical" evidence="8">
    <location>
        <begin position="142"/>
        <end position="166"/>
    </location>
</feature>
<evidence type="ECO:0000256" key="4">
    <source>
        <dbReference type="ARBA" id="ARBA00022679"/>
    </source>
</evidence>
<dbReference type="InterPro" id="IPR050428">
    <property type="entry name" value="TCS_sensor_his_kinase"/>
</dbReference>
<dbReference type="RefSeq" id="WP_097128102.1">
    <property type="nucleotide sequence ID" value="NZ_OCNH01000003.1"/>
</dbReference>
<dbReference type="InterPro" id="IPR005467">
    <property type="entry name" value="His_kinase_dom"/>
</dbReference>
<dbReference type="EC" id="2.7.13.3" evidence="2"/>
<keyword evidence="7 8" id="KW-1133">Transmembrane helix</keyword>
<evidence type="ECO:0000313" key="10">
    <source>
        <dbReference type="EMBL" id="SOD92901.1"/>
    </source>
</evidence>
<sequence>MTLSVKLALYNTCWRLVLIGALWLILPLLIHTLNDQYTADGLRALQQRTLDQINKTGIESLRTPGEESPSRSLLDEYILIRPYTRPTQKPLRPAVDRPQTGSERTGYRVLSRPIQVNGHQYLLEVGKRLPAVQELSQSFSRLVVGILGGILLLIFLVDLGYIRFLLRPLRWIITRKLRVIQDPEQFDFSPLATSTLELSQLDGHINDLMRQLNATFTREKAFASQASHELLTPIAVVRSRLDNLIADEQTPPHVAAGLVESQQTLGRLSKLVQKLLRLARIENHQYLKNDTVSIRAVLQEVLTNLDDHIALKDLVVTMAVDEDILLAPANQMLVYTLLLNLVGNAVRYTPPGGQVVIGRGPDRLHPTLRIRDTGPGMKPEQIATLTQHGRLKEATTEGTGSEQHNGIGLRLVRTIAGFHSIMIGVEAIPNQGTCIILTFMEGR</sequence>
<feature type="domain" description="Histidine kinase" evidence="9">
    <location>
        <begin position="225"/>
        <end position="443"/>
    </location>
</feature>
<dbReference type="Proteomes" id="UP000219452">
    <property type="component" value="Unassembled WGS sequence"/>
</dbReference>
<dbReference type="Gene3D" id="3.30.565.10">
    <property type="entry name" value="Histidine kinase-like ATPase, C-terminal domain"/>
    <property type="match status" value="1"/>
</dbReference>
<dbReference type="SUPFAM" id="SSF47384">
    <property type="entry name" value="Homodimeric domain of signal transducing histidine kinase"/>
    <property type="match status" value="1"/>
</dbReference>
<evidence type="ECO:0000256" key="3">
    <source>
        <dbReference type="ARBA" id="ARBA00022553"/>
    </source>
</evidence>
<dbReference type="Pfam" id="PF00512">
    <property type="entry name" value="HisKA"/>
    <property type="match status" value="1"/>
</dbReference>
<keyword evidence="6 10" id="KW-0418">Kinase</keyword>
<evidence type="ECO:0000259" key="9">
    <source>
        <dbReference type="PROSITE" id="PS50109"/>
    </source>
</evidence>
<gene>
    <name evidence="10" type="ORF">SAMN06269250_4250</name>
</gene>
<dbReference type="PROSITE" id="PS50109">
    <property type="entry name" value="HIS_KIN"/>
    <property type="match status" value="1"/>
</dbReference>
<accession>A0A286GBL9</accession>
<dbReference type="InterPro" id="IPR036097">
    <property type="entry name" value="HisK_dim/P_sf"/>
</dbReference>
<feature type="transmembrane region" description="Helical" evidence="8">
    <location>
        <begin position="12"/>
        <end position="30"/>
    </location>
</feature>
<keyword evidence="8" id="KW-0472">Membrane</keyword>
<reference evidence="11" key="1">
    <citation type="submission" date="2017-09" db="EMBL/GenBank/DDBJ databases">
        <authorList>
            <person name="Varghese N."/>
            <person name="Submissions S."/>
        </authorList>
    </citation>
    <scope>NUCLEOTIDE SEQUENCE [LARGE SCALE GENOMIC DNA]</scope>
    <source>
        <strain evidence="11">DSM 29961</strain>
    </source>
</reference>
<dbReference type="PANTHER" id="PTHR45436">
    <property type="entry name" value="SENSOR HISTIDINE KINASE YKOH"/>
    <property type="match status" value="1"/>
</dbReference>
<dbReference type="Gene3D" id="1.10.287.130">
    <property type="match status" value="1"/>
</dbReference>
<dbReference type="GO" id="GO:0005886">
    <property type="term" value="C:plasma membrane"/>
    <property type="evidence" value="ECO:0007669"/>
    <property type="project" value="TreeGrafter"/>
</dbReference>
<proteinExistence type="predicted"/>
<evidence type="ECO:0000256" key="5">
    <source>
        <dbReference type="ARBA" id="ARBA00022692"/>
    </source>
</evidence>
<dbReference type="SMART" id="SM00387">
    <property type="entry name" value="HATPase_c"/>
    <property type="match status" value="1"/>
</dbReference>
<dbReference type="InterPro" id="IPR003661">
    <property type="entry name" value="HisK_dim/P_dom"/>
</dbReference>